<dbReference type="Pfam" id="PF08628">
    <property type="entry name" value="Nexin_C"/>
    <property type="match status" value="1"/>
</dbReference>
<proteinExistence type="inferred from homology"/>
<dbReference type="eggNOG" id="ENOG502RYEC">
    <property type="taxonomic scope" value="Eukaryota"/>
</dbReference>
<name>G7DZ01_MIXOS</name>
<dbReference type="Pfam" id="PF02194">
    <property type="entry name" value="PXA"/>
    <property type="match status" value="1"/>
</dbReference>
<dbReference type="OrthoDB" id="3354261at2759"/>
<dbReference type="PANTHER" id="PTHR22775">
    <property type="entry name" value="SORTING NEXIN"/>
    <property type="match status" value="1"/>
</dbReference>
<dbReference type="RefSeq" id="XP_014566815.1">
    <property type="nucleotide sequence ID" value="XM_014711329.1"/>
</dbReference>
<dbReference type="Proteomes" id="UP000009131">
    <property type="component" value="Unassembled WGS sequence"/>
</dbReference>
<comment type="similarity">
    <text evidence="1">Belongs to the sorting nexin family.</text>
</comment>
<dbReference type="STRING" id="764103.G7DZ01"/>
<evidence type="ECO:0000256" key="1">
    <source>
        <dbReference type="ARBA" id="ARBA00010883"/>
    </source>
</evidence>
<reference evidence="3 4" key="1">
    <citation type="journal article" date="2011" name="J. Gen. Appl. Microbiol.">
        <title>Draft genome sequencing of the enigmatic basidiomycete Mixia osmundae.</title>
        <authorList>
            <person name="Nishida H."/>
            <person name="Nagatsuka Y."/>
            <person name="Sugiyama J."/>
        </authorList>
    </citation>
    <scope>NUCLEOTIDE SEQUENCE [LARGE SCALE GENOMIC DNA]</scope>
    <source>
        <strain evidence="4">CBS 9802 / IAM 14324 / JCM 22182 / KY 12970</strain>
    </source>
</reference>
<sequence length="425" mass="47251">MLSDAVLYRLLWPPSASPHAQSCSQIELPPLLRNRRLGERLDRPLYNLLALILREHVLPWYGKLSRDKEFVWELRRVLVDVLREVERACSSIDLPELVYCRLPTLVDVHVRDYHEACSRRCTAYAHQAESVDQVFNTLQPHLGITSSLSTDSKLPDFVEAAYLNNVVDGMLLALLPDEESTSPAVKAIARDIIVQIILANVLARAAQPWFLYQTVIKLAQPRPKLRNTQHTLWQAFQHACTMVVVAVSFLRVQILGGRVRMSTRRYALHRPSLTLLTTMLCTQYASPVTAVSAIDAIFTLGGSATDQVLIYLLAECVFSPDQLVRWVEIATEAIFPDGHPPPPAIDPTAEQQVTLRTEAALLLGEAIPPLVTARILHDMLPAKRSAALGHGLLDPFSSHACNVHLIMLLLDSFAGTLCPTLTLPG</sequence>
<gene>
    <name evidence="3" type="primary">Mo02468</name>
    <name evidence="3" type="ORF">E5Q_02468</name>
</gene>
<dbReference type="GO" id="GO:0035091">
    <property type="term" value="F:phosphatidylinositol binding"/>
    <property type="evidence" value="ECO:0007669"/>
    <property type="project" value="TreeGrafter"/>
</dbReference>
<dbReference type="InParanoid" id="G7DZ01"/>
<dbReference type="PROSITE" id="PS51207">
    <property type="entry name" value="PXA"/>
    <property type="match status" value="1"/>
</dbReference>
<dbReference type="HOGENOM" id="CLU_032678_0_0_1"/>
<reference evidence="3 4" key="2">
    <citation type="journal article" date="2012" name="Open Biol.">
        <title>Characteristics of nucleosomes and linker DNA regions on the genome of the basidiomycete Mixia osmundae revealed by mono- and dinucleosome mapping.</title>
        <authorList>
            <person name="Nishida H."/>
            <person name="Kondo S."/>
            <person name="Matsumoto T."/>
            <person name="Suzuki Y."/>
            <person name="Yoshikawa H."/>
            <person name="Taylor T.D."/>
            <person name="Sugiyama J."/>
        </authorList>
    </citation>
    <scope>NUCLEOTIDE SEQUENCE [LARGE SCALE GENOMIC DNA]</scope>
    <source>
        <strain evidence="4">CBS 9802 / IAM 14324 / JCM 22182 / KY 12970</strain>
    </source>
</reference>
<organism evidence="3 4">
    <name type="scientific">Mixia osmundae (strain CBS 9802 / IAM 14324 / JCM 22182 / KY 12970)</name>
    <dbReference type="NCBI Taxonomy" id="764103"/>
    <lineage>
        <taxon>Eukaryota</taxon>
        <taxon>Fungi</taxon>
        <taxon>Dikarya</taxon>
        <taxon>Basidiomycota</taxon>
        <taxon>Pucciniomycotina</taxon>
        <taxon>Mixiomycetes</taxon>
        <taxon>Mixiales</taxon>
        <taxon>Mixiaceae</taxon>
        <taxon>Mixia</taxon>
    </lineage>
</organism>
<evidence type="ECO:0000259" key="2">
    <source>
        <dbReference type="PROSITE" id="PS51207"/>
    </source>
</evidence>
<accession>G7DZ01</accession>
<dbReference type="AlphaFoldDB" id="G7DZ01"/>
<protein>
    <recommendedName>
        <fullName evidence="2">PXA domain-containing protein</fullName>
    </recommendedName>
</protein>
<evidence type="ECO:0000313" key="3">
    <source>
        <dbReference type="EMBL" id="GAA95811.1"/>
    </source>
</evidence>
<keyword evidence="4" id="KW-1185">Reference proteome</keyword>
<evidence type="ECO:0000313" key="4">
    <source>
        <dbReference type="Proteomes" id="UP000009131"/>
    </source>
</evidence>
<dbReference type="SMART" id="SM00313">
    <property type="entry name" value="PXA"/>
    <property type="match status" value="1"/>
</dbReference>
<dbReference type="PANTHER" id="PTHR22775:SF3">
    <property type="entry name" value="SORTING NEXIN-13"/>
    <property type="match status" value="1"/>
</dbReference>
<dbReference type="InterPro" id="IPR003114">
    <property type="entry name" value="Phox_assoc"/>
</dbReference>
<comment type="caution">
    <text evidence="3">The sequence shown here is derived from an EMBL/GenBank/DDBJ whole genome shotgun (WGS) entry which is preliminary data.</text>
</comment>
<dbReference type="OMA" id="PWFIQKT"/>
<feature type="domain" description="PXA" evidence="2">
    <location>
        <begin position="38"/>
        <end position="223"/>
    </location>
</feature>
<dbReference type="EMBL" id="BABT02000067">
    <property type="protein sequence ID" value="GAA95811.1"/>
    <property type="molecule type" value="Genomic_DNA"/>
</dbReference>
<dbReference type="InterPro" id="IPR013937">
    <property type="entry name" value="Sorting_nexin_C"/>
</dbReference>